<dbReference type="Proteomes" id="UP000886520">
    <property type="component" value="Chromosome 5"/>
</dbReference>
<organism evidence="1 2">
    <name type="scientific">Adiantum capillus-veneris</name>
    <name type="common">Maidenhair fern</name>
    <dbReference type="NCBI Taxonomy" id="13818"/>
    <lineage>
        <taxon>Eukaryota</taxon>
        <taxon>Viridiplantae</taxon>
        <taxon>Streptophyta</taxon>
        <taxon>Embryophyta</taxon>
        <taxon>Tracheophyta</taxon>
        <taxon>Polypodiopsida</taxon>
        <taxon>Polypodiidae</taxon>
        <taxon>Polypodiales</taxon>
        <taxon>Pteridineae</taxon>
        <taxon>Pteridaceae</taxon>
        <taxon>Vittarioideae</taxon>
        <taxon>Adiantum</taxon>
    </lineage>
</organism>
<dbReference type="AlphaFoldDB" id="A0A9D4ZNK3"/>
<protein>
    <submittedName>
        <fullName evidence="1">Uncharacterized protein</fullName>
    </submittedName>
</protein>
<keyword evidence="2" id="KW-1185">Reference proteome</keyword>
<evidence type="ECO:0000313" key="2">
    <source>
        <dbReference type="Proteomes" id="UP000886520"/>
    </source>
</evidence>
<accession>A0A9D4ZNK3</accession>
<sequence length="129" mass="13984">MDLNEWSDDNKVVPPSILSIESLLDDAMPTIKEMAREIRPIAPQTRSPQENSTIMRLILQPRQGGLQIRKLPLSNHPLASGASNSIKAILAFSTTSISFHNVAIIVSVSYNCSTSTNQASLSSGPTPKQ</sequence>
<proteinExistence type="predicted"/>
<evidence type="ECO:0000313" key="1">
    <source>
        <dbReference type="EMBL" id="KAI5079345.1"/>
    </source>
</evidence>
<reference evidence="1 2" key="1">
    <citation type="submission" date="2021-01" db="EMBL/GenBank/DDBJ databases">
        <title>Adiantum capillus-veneris genome.</title>
        <authorList>
            <person name="Fang Y."/>
            <person name="Liao Q."/>
        </authorList>
    </citation>
    <scope>NUCLEOTIDE SEQUENCE [LARGE SCALE GENOMIC DNA]</scope>
    <source>
        <strain evidence="1">H3</strain>
        <tissue evidence="1">Leaf</tissue>
    </source>
</reference>
<gene>
    <name evidence="1" type="ORF">GOP47_0004824</name>
</gene>
<comment type="caution">
    <text evidence="1">The sequence shown here is derived from an EMBL/GenBank/DDBJ whole genome shotgun (WGS) entry which is preliminary data.</text>
</comment>
<name>A0A9D4ZNK3_ADICA</name>
<dbReference type="EMBL" id="JABFUD020000005">
    <property type="protein sequence ID" value="KAI5079345.1"/>
    <property type="molecule type" value="Genomic_DNA"/>
</dbReference>